<dbReference type="CDD" id="cd17652">
    <property type="entry name" value="A_NRPS_CmdD_like"/>
    <property type="match status" value="1"/>
</dbReference>
<evidence type="ECO:0000259" key="5">
    <source>
        <dbReference type="PROSITE" id="PS50075"/>
    </source>
</evidence>
<dbReference type="CDD" id="cd02440">
    <property type="entry name" value="AdoMet_MTases"/>
    <property type="match status" value="2"/>
</dbReference>
<evidence type="ECO:0000256" key="3">
    <source>
        <dbReference type="ARBA" id="ARBA00022553"/>
    </source>
</evidence>
<dbReference type="EMBL" id="JAAATY010000037">
    <property type="protein sequence ID" value="NRN70325.1"/>
    <property type="molecule type" value="Genomic_DNA"/>
</dbReference>
<dbReference type="CDD" id="cd19540">
    <property type="entry name" value="LCL_NRPS-like"/>
    <property type="match status" value="4"/>
</dbReference>
<organism evidence="6 7">
    <name type="scientific">Kibdelosporangium persicum</name>
    <dbReference type="NCBI Taxonomy" id="2698649"/>
    <lineage>
        <taxon>Bacteria</taxon>
        <taxon>Bacillati</taxon>
        <taxon>Actinomycetota</taxon>
        <taxon>Actinomycetes</taxon>
        <taxon>Pseudonocardiales</taxon>
        <taxon>Pseudonocardiaceae</taxon>
        <taxon>Kibdelosporangium</taxon>
    </lineage>
</organism>
<dbReference type="InterPro" id="IPR036736">
    <property type="entry name" value="ACP-like_sf"/>
</dbReference>
<dbReference type="InterPro" id="IPR000873">
    <property type="entry name" value="AMP-dep_synth/lig_dom"/>
</dbReference>
<dbReference type="Gene3D" id="3.40.50.12780">
    <property type="entry name" value="N-terminal domain of ligase-like"/>
    <property type="match status" value="3"/>
</dbReference>
<dbReference type="Gene3D" id="1.10.1200.10">
    <property type="entry name" value="ACP-like"/>
    <property type="match status" value="3"/>
</dbReference>
<evidence type="ECO:0000256" key="4">
    <source>
        <dbReference type="ARBA" id="ARBA00022737"/>
    </source>
</evidence>
<dbReference type="CDD" id="cd05930">
    <property type="entry name" value="A_NRPS"/>
    <property type="match status" value="2"/>
</dbReference>
<dbReference type="PROSITE" id="PS00455">
    <property type="entry name" value="AMP_BINDING"/>
    <property type="match status" value="4"/>
</dbReference>
<feature type="domain" description="Carrier" evidence="5">
    <location>
        <begin position="4835"/>
        <end position="4910"/>
    </location>
</feature>
<dbReference type="Pfam" id="PF00550">
    <property type="entry name" value="PP-binding"/>
    <property type="match status" value="4"/>
</dbReference>
<dbReference type="SMART" id="SM00824">
    <property type="entry name" value="PKS_TE"/>
    <property type="match status" value="1"/>
</dbReference>
<dbReference type="Gene3D" id="3.30.300.30">
    <property type="match status" value="6"/>
</dbReference>
<dbReference type="InterPro" id="IPR042099">
    <property type="entry name" value="ANL_N_sf"/>
</dbReference>
<dbReference type="InterPro" id="IPR029063">
    <property type="entry name" value="SAM-dependent_MTases_sf"/>
</dbReference>
<dbReference type="InterPro" id="IPR001242">
    <property type="entry name" value="Condensation_dom"/>
</dbReference>
<dbReference type="Gene3D" id="3.40.50.150">
    <property type="entry name" value="Vaccinia Virus protein VP39"/>
    <property type="match status" value="2"/>
</dbReference>
<feature type="domain" description="Carrier" evidence="5">
    <location>
        <begin position="3801"/>
        <end position="3876"/>
    </location>
</feature>
<dbReference type="InterPro" id="IPR045851">
    <property type="entry name" value="AMP-bd_C_sf"/>
</dbReference>
<dbReference type="InterPro" id="IPR001031">
    <property type="entry name" value="Thioesterase"/>
</dbReference>
<dbReference type="InterPro" id="IPR023213">
    <property type="entry name" value="CAT-like_dom_sf"/>
</dbReference>
<proteinExistence type="predicted"/>
<dbReference type="InterPro" id="IPR010071">
    <property type="entry name" value="AA_adenyl_dom"/>
</dbReference>
<dbReference type="NCBIfam" id="NF003417">
    <property type="entry name" value="PRK04813.1"/>
    <property type="match status" value="6"/>
</dbReference>
<comment type="cofactor">
    <cofactor evidence="1">
        <name>pantetheine 4'-phosphate</name>
        <dbReference type="ChEBI" id="CHEBI:47942"/>
    </cofactor>
</comment>
<dbReference type="Gene3D" id="3.30.559.10">
    <property type="entry name" value="Chloramphenicol acetyltransferase-like domain"/>
    <property type="match status" value="4"/>
</dbReference>
<dbReference type="Gene3D" id="3.40.50.1820">
    <property type="entry name" value="alpha/beta hydrolase"/>
    <property type="match status" value="1"/>
</dbReference>
<dbReference type="SUPFAM" id="SSF53335">
    <property type="entry name" value="S-adenosyl-L-methionine-dependent methyltransferases"/>
    <property type="match status" value="2"/>
</dbReference>
<dbReference type="InterPro" id="IPR020806">
    <property type="entry name" value="PKS_PP-bd"/>
</dbReference>
<comment type="caution">
    <text evidence="6">The sequence shown here is derived from an EMBL/GenBank/DDBJ whole genome shotgun (WGS) entry which is preliminary data.</text>
</comment>
<protein>
    <recommendedName>
        <fullName evidence="5">Carrier domain-containing protein</fullName>
    </recommendedName>
</protein>
<dbReference type="InterPro" id="IPR009081">
    <property type="entry name" value="PP-bd_ACP"/>
</dbReference>
<gene>
    <name evidence="6" type="ORF">GC106_75900</name>
</gene>
<dbReference type="Gene3D" id="3.30.559.30">
    <property type="entry name" value="Nonribosomal peptide synthetase, condensation domain"/>
    <property type="match status" value="4"/>
</dbReference>
<dbReference type="Pfam" id="PF08242">
    <property type="entry name" value="Methyltransf_12"/>
    <property type="match status" value="2"/>
</dbReference>
<dbReference type="PANTHER" id="PTHR45527">
    <property type="entry name" value="NONRIBOSOMAL PEPTIDE SYNTHETASE"/>
    <property type="match status" value="1"/>
</dbReference>
<sequence>MIPLSFAQRRLWFLYRLEGASAGYNMPLALRLSGPIDEDALRTALTDVVDRHESLRTVFPEVDGEPRQHILPPGTQPDWSLITVDEAGLQQATEAAARHGFELTDEIPVRATLFRTGAEDHVLLLLLHHIAGDGWSLGPLSADLFTAYQARCAGKAPDWAPLPVQYADYTLWQRDLLGSESDPDSLYTEQVRYWTSQLAGVPAILDIPTDRPRPAVASHRGATLSFEFGTDLHGRIATLARERGATMFMVLQAGMAALLTRLGAGTDVVLGAPVAGRTDEALHDLVGFFVNTLVIRTDTSGDPSFRELVDRVRGTSLDAFQHQDVPFEHLVEVLNPARSMAHHPLFQMTLAMQNLPARSAELPGVRVTAESLATGTARVDLAINLAESPGGLTGSVEYATDLFDETGVRTLIDRWRRLLAAVLADPGRPISAPALLDERELRALAAVNNTARDCRSTLPELFAAQAEPGAVALAQGDSTLTYDEVNRRANQIAHWLRAQGVGPDDVVGIQLARSFESVIATLAVLKAGAAYLPLDPDQPAERIRYMIADARPKLVLSDEAHDWTRYPDVDPAVEVDPSSGAYVIYTSGSTGSPKGVVVTNAGIASLAVTQAERFGVTRASRILQAVSPSFDVSFADLCTVFAAGATLVLPGREQLAGAELAAVLTAQRITHVQLPVSTLDTVPVDAVPEAMTVVMGGETASQALVDRWTPGRRLFNAYGPTETTVCATIGEPGGGWPVPIGTPIANARAHALDAWLRPAPPGAKSELYLAGPGIARGYLGRPGLTAQRFVADPSGPPGSRMYRTGDLVRRRPGGELEFAGRADDQVKIRGFRVEPGEVEAVLASLPGVTQAVVVVREDRPGDRRLVAYVTGPVDPADLRRLAKQRVPDHLVPTDVVVLDEIPLNTNGKLDRAALPVPVRTAGTGRAPATPQEEILCTLFGEVLGVTGVGADDDFFALGGHSLLATRLTSRVRAVTGVELPIRALFEGPTAAGLARHLHAGGAGRTRLVASPRPEMIPLSFAQRRLWFLTKLEGPSPTYNSPLALELCGSLDRDALAAALTDVVGRHESLRTVFPDRDGEPYQRILTVEEAAFSLDEVTVARTDLAAAVQAVLDHRFDLINEPPVRAWLFSTDEPDLHVLVVLLHHIAGDGSSLAPLMRDLSTAYRARRANAEPELQPLPVQYADYALWQHDLLGEVDDADSLAAQQLAYWKAALDSVPAQIDLPTDRPRPSTASYRGDSVAVPIDAELHQALRALAADQHSTLFMVLQAAFSALLTRLGAGTDIALGTPIAGRTDEAVHDLVGFFVNTLVLRTDTAGDPAFTDLLRRVRTADLDAYANQDLPFEYLVEAINPARTLSGNALFQVMFALQNVEPPAMRLDGLDVSLYPMQARTAKFDLFVTVMDESVTGQDTGHSGGLLVVLEYATDLFDADTVRNIGEWYHRFLRRVADAPEIAIGSVNFLAPEERAELITGRNSRTRAEIGPWPHEQFEQQAARTPEAPAVIFDQRTTTYRELNERANRLARLLLAHGIGADDVVALAVPRTQDMAVTMLAVMKAGATYLPMDLSHPSDRLAFLLSDAEPAAIVTTEDGQAKLPETSAVQIVLGTRDTEQRLDGQNPADVTDADRKAPIDPRHAVYIIYTSGSTGMPKGVLITYAGFTNFLAGFGERFPMGPEDRIAAAATIAFDIVAVDVHLPLLHGASVVVVPTETVKNPVALSELLAEHRVTVFQATPSLYRTMLANAPDGLRDVCLLVGGEALSADLAGRMRDVGREVVNLYGPTETTVWSTLCPVVADDRPPSVGTQIPGVRMYVVDERLRPVPPGVTGELYIGGTGLGRGYLRRPGMTAGRFVASPFEAPGGRMYRTGDLVRWLPGGGLDFVGRVDDQVKVRGFRIELGEIEAALSRQPGVREATALVRADGGDRKLVGYVVPDQEWAAGRDEQEEHRQVDSWQQLYDALYRDQIADDAFWEGFSVWRSSYDGSFLPIEDMLAWRAAAVERIRSLRPRRILEIGVGNGLLLSRLAAGCESYWGTDFSSSAIADLSARVAADPTLSETVRLRVQEADDDTGLPRGYFDVIVINSVVQYFPHAHYLGEVLTKALGLLAPGGSVYLGDVRNLRLLRALQAGVVCHGVTEGITGGVSAGEVRATIEQKVAAEEELLVDPGFFGAFADKTERITGVDIRLKRGRFANELSRYRYEVVLTTGQITSVADLPRLEWQPDLDFAVVVAAHPDGVVVTWVPNRRVLGEIAALRELRAGAGIRRVVESLAAGDAGVDPEDLHDLAGVHGVRAVTTWSDTHEDSFDVAFLPDDSVPVALYERSDVRPVGTYVNSPARTRRLKEFNDVLRTRLRSWLPDYMVPAAFVVLDQLPLTTNGKLDRKALPRPDFGLLATGREPTTDTERVLCGLFAEVLGIPRVGVDDDFFALGGHSLLATRLVSRIRAVTGIEVPIRRVFERGTPAAMAEHISDTKPARPALVAGERPETVPLSFAQRRLWFLYRLEGPSPTYTMPMALRLAGEVDRDALCAALQDVAARHESLRTVFPEVDGEARQLVLPVGQARVGWEVVQVGDAELDDRLADAVRVPFDLATEPPMRASLFECESGGAVLLVLLHHIAGDGWSMGPMANDIVTAYSARREGHAPSWRPLPVQYADYTLWQQKLLGDEDDPESRFAEQVAYWTDQLAGIPERLDLPSDRPRPAIASYRGDHLAFTFDADLHRGLAELARRSGATVFMTLQAAMAALLTRLGAGTDIPLGSGIAGRTDEALDDLVGFFVNTLVLRADTSGDPGFTELLGRVREVALAAYANQDVPFEYLVEVLNPRRSMAHHPLFQVALTLQNVPVARFGLPGLDVRPYLVGTGTSRYDLLFSLTEGHDDAGAPQGFGGVVEFATDLFDRATIQRFVDRWQRLLRAVVADPDLRVGDIDLLSDDERHAELTIGSGAALPDRPADVPALFAAQAVRTPDAIAVAGDGVELTYRELDARSARLSSVLTEHGVGPDDLVAVLLPRSADLLVALLAVLRSGAAYLPLNPNEPVARTRSTLEDARPVLLVGRELPEALRQCVPGVVDADQAGPGDVPSVSIRDDHAAYVIYTSGSTGKPKGVVVQHGNVAAQIAWLRRAHPVGPADVVLFRTAPSFDAATWEMWHPLTSGAAVCVAGDDDVRDPYRLVDLMVRHGVTVAQFVPSLLALLPEPPVAHSVKRLYSGGEQLSPDVVAAATSAWGCPVVNLYGPTETTVQVASGTADENRSTVPLGRPVDGTTLVVLDERLRPVPRGVPGELYVLGAQVARGYLDRPGLTARRFVAGQGGGRMYRTGDLVRWNPAGELEFLGRADDQVKIRGFRVEPGEVEAVLRTHSGVARAVVVVREDQPGDRRLVGYVVPETRSLTDTEADQLAEWREVHDSVASTFASDAFGEDFSGWDDSYTGEPIPLAQMREWRAAAVRRVREYSPRRVLEVGVGSGLLLSQLAYECEAYWGTDMSEEVITGLRRHVEERGLGDKVVLRCQPADVLDGLPSGYFDTVVLNSVVQYFPSGTYLTLVIERLMDMLAAGGRLVLGDVRNADTVRELRAAVVHSRTGKPATASDVDRALLLEKELVVAPDFFTTFTAAAVDIRLKEGGYHNELTRHRYEVVLHKQPQDVLSVDDVTELVWNRDIVDLDDIPATLPVRVARIPNARLADEFGADPGAAVDPAAITRPDATVLTTWSADRPDLFDAVLLPVGTTGVITGLYRSGHTTRPLVNSPATARRIPGLLASAKAMLDERLPAYSVPSVLVPVREIPLTANGKLDRSALPAPPVAATGGRSTAARTPDLELLCGLFAEVLALPSVSVDDDFFALGGHSLLATRLISRVRTVLGAELPIRSLFEAPTPAGLARVLHATQVTRPPLVPQVRPAVLPLSFAQQRLWFLHKLEGASGTYAVPIALRLRGPIDSEAIRAALTDVVARHETLRTVFPDTEQGPQQLVLAPADVKIDWSHSELDEATLSEAMAEAIGQGFDLDHEIPVRSRLFQIGAAEHVLLVVTHHIACDGWSMGRLTHDLAVAYGARTAGEPPQWRALPVQYADYTVWQRNLLGEESDPDSVVSAQLRYWSERLAGLPERLDLPTDRPRPAVASHRGGMVEASFDADVHADLAELARRSGATVFMVMQASLAALLTKLGAGHDIPVGVPVAGRTDEALDELVGFFVNTLVLRTDTSGDPTFADLLSQVREHSLAAYANQDVPFEYLVEALNPTRSMSHHPLFQVMLAVQNTPVADVQLSDVDISAQPVEAGTARVDLSVHLSESTDASGAARGIAVYVEYASDLFDAGTVRQLIEQWTRLLRAVLADPDARLSTMQILSPAERDSLTVTSSARPATSASLLGRFAEQVQRSPRATAVDCAGKRMTYGQLDRVTNQLARWLVTQGARPESVVAVSLPRSEDLVVALLAVLKSGAAYLPLDPGQPELRRAQIVADVRPVLTLDENLLRRLDLTELPAGVPESDAGPDNLAYVIHTSGSTGRPKGVQITRHSLDVFLGAMDGIVRLSPADRVLAVTTVSFDIAALELFFPLVNGARVVMVPGQAAGDPAAVLEVIRQGGVTVAQATPTLWRELLADWAADFSDLRVLVGGEALPGSVAADLVARAASVTNVYGPTETTVWATSCTVDDSVAEPSIGTALAGMGIRVLNDRLQPVPPKVTGELYLAGPQVARGYRDRPGLTAGRFPADPFGPPGSRMYRTGDVVRRTADGRLDFVGRVDEQVKLRGFRIEPAEVETTLVSHPAVGQAVVVVREDRPGDARLVAYVVPGNGGEVPDTLRMWLAERLPDYLVPSVVVAVEQIPVTPNGKTDRAALPAPPTATVTGRAPVTPHEEMLVSLFAEVLGLPGVAVDQGFFELGGHSLLAARLVTRIKAVLGHELPVRAVFESPTVAELAQRLGVGDKREAMDALLPLRSTGNRPPLFCMPPASGMSWPYASLLPHIDADIPVYGLQSPGMTGDRPESVAVLAREYVDRIVEIQPHGPYYLLGWSFGGQLAQAMAGELERRGERIALLALLDAYPPDPGERPELDRELSDEDMNLMYQGMLALFDIEHTDGPLTHETVVDLLREHNTALAGLTEDEVRVLVANTLHNNYIGAYAEHGMVTCDAVVITAADAAGGPAAAGRWKSCVAGELRVFPVSGAHTDLMRTETLAEIGPILSAEIDRAAGAAPAGE</sequence>
<reference evidence="6 7" key="1">
    <citation type="submission" date="2020-01" db="EMBL/GenBank/DDBJ databases">
        <title>Kibdelosporangium persica a novel Actinomycetes from a hot desert in Iran.</title>
        <authorList>
            <person name="Safaei N."/>
            <person name="Zaburannyi N."/>
            <person name="Mueller R."/>
            <person name="Wink J."/>
        </authorList>
    </citation>
    <scope>NUCLEOTIDE SEQUENCE [LARGE SCALE GENOMIC DNA]</scope>
    <source>
        <strain evidence="6 7">4NS15</strain>
    </source>
</reference>
<dbReference type="PROSITE" id="PS00012">
    <property type="entry name" value="PHOSPHOPANTETHEINE"/>
    <property type="match status" value="4"/>
</dbReference>
<dbReference type="NCBIfam" id="TIGR01733">
    <property type="entry name" value="AA-adenyl-dom"/>
    <property type="match status" value="4"/>
</dbReference>
<keyword evidence="4" id="KW-0677">Repeat</keyword>
<dbReference type="SUPFAM" id="SSF56801">
    <property type="entry name" value="Acetyl-CoA synthetase-like"/>
    <property type="match status" value="4"/>
</dbReference>
<dbReference type="InterPro" id="IPR006162">
    <property type="entry name" value="Ppantetheine_attach_site"/>
</dbReference>
<feature type="domain" description="Carrier" evidence="5">
    <location>
        <begin position="2393"/>
        <end position="2468"/>
    </location>
</feature>
<dbReference type="PANTHER" id="PTHR45527:SF1">
    <property type="entry name" value="FATTY ACID SYNTHASE"/>
    <property type="match status" value="1"/>
</dbReference>
<evidence type="ECO:0000256" key="2">
    <source>
        <dbReference type="ARBA" id="ARBA00022450"/>
    </source>
</evidence>
<accession>A0ABX2FHH6</accession>
<evidence type="ECO:0000313" key="7">
    <source>
        <dbReference type="Proteomes" id="UP000763557"/>
    </source>
</evidence>
<dbReference type="Gene3D" id="2.30.38.10">
    <property type="entry name" value="Luciferase, Domain 3"/>
    <property type="match status" value="1"/>
</dbReference>
<dbReference type="Pfam" id="PF00975">
    <property type="entry name" value="Thioesterase"/>
    <property type="match status" value="1"/>
</dbReference>
<dbReference type="InterPro" id="IPR025110">
    <property type="entry name" value="AMP-bd_C"/>
</dbReference>
<dbReference type="InterPro" id="IPR020845">
    <property type="entry name" value="AMP-binding_CS"/>
</dbReference>
<dbReference type="PROSITE" id="PS50075">
    <property type="entry name" value="CARRIER"/>
    <property type="match status" value="4"/>
</dbReference>
<dbReference type="SMART" id="SM00823">
    <property type="entry name" value="PKS_PP"/>
    <property type="match status" value="4"/>
</dbReference>
<name>A0ABX2FHH6_9PSEU</name>
<evidence type="ECO:0000256" key="1">
    <source>
        <dbReference type="ARBA" id="ARBA00001957"/>
    </source>
</evidence>
<dbReference type="Proteomes" id="UP000763557">
    <property type="component" value="Unassembled WGS sequence"/>
</dbReference>
<evidence type="ECO:0000313" key="6">
    <source>
        <dbReference type="EMBL" id="NRN70325.1"/>
    </source>
</evidence>
<dbReference type="InterPro" id="IPR013217">
    <property type="entry name" value="Methyltransf_12"/>
</dbReference>
<feature type="domain" description="Carrier" evidence="5">
    <location>
        <begin position="926"/>
        <end position="1001"/>
    </location>
</feature>
<keyword evidence="2" id="KW-0596">Phosphopantetheine</keyword>
<dbReference type="Pfam" id="PF00668">
    <property type="entry name" value="Condensation"/>
    <property type="match status" value="4"/>
</dbReference>
<dbReference type="RefSeq" id="WP_173141441.1">
    <property type="nucleotide sequence ID" value="NZ_CBCSGW010000021.1"/>
</dbReference>
<dbReference type="SUPFAM" id="SSF53474">
    <property type="entry name" value="alpha/beta-Hydrolases"/>
    <property type="match status" value="1"/>
</dbReference>
<keyword evidence="3" id="KW-0597">Phosphoprotein</keyword>
<dbReference type="InterPro" id="IPR020802">
    <property type="entry name" value="TesA-like"/>
</dbReference>
<dbReference type="Gene3D" id="3.40.50.980">
    <property type="match status" value="2"/>
</dbReference>
<keyword evidence="7" id="KW-1185">Reference proteome</keyword>
<dbReference type="Pfam" id="PF00501">
    <property type="entry name" value="AMP-binding"/>
    <property type="match status" value="4"/>
</dbReference>
<dbReference type="Pfam" id="PF13193">
    <property type="entry name" value="AMP-binding_C"/>
    <property type="match status" value="2"/>
</dbReference>
<dbReference type="InterPro" id="IPR029058">
    <property type="entry name" value="AB_hydrolase_fold"/>
</dbReference>
<dbReference type="SUPFAM" id="SSF52777">
    <property type="entry name" value="CoA-dependent acyltransferases"/>
    <property type="match status" value="8"/>
</dbReference>
<dbReference type="SUPFAM" id="SSF47336">
    <property type="entry name" value="ACP-like"/>
    <property type="match status" value="4"/>
</dbReference>